<dbReference type="EMBL" id="JRAI01000053">
    <property type="protein sequence ID" value="KGN85530.1"/>
    <property type="molecule type" value="Genomic_DNA"/>
</dbReference>
<keyword evidence="3" id="KW-0732">Signal</keyword>
<dbReference type="RefSeq" id="WP_039421049.1">
    <property type="nucleotide sequence ID" value="NZ_JRAI01000053.1"/>
</dbReference>
<dbReference type="GO" id="GO:0035591">
    <property type="term" value="F:signaling adaptor activity"/>
    <property type="evidence" value="ECO:0007669"/>
    <property type="project" value="TreeGrafter"/>
</dbReference>
<evidence type="ECO:0000256" key="2">
    <source>
        <dbReference type="ARBA" id="ARBA00022737"/>
    </source>
</evidence>
<evidence type="ECO:0000256" key="1">
    <source>
        <dbReference type="ARBA" id="ARBA00022614"/>
    </source>
</evidence>
<evidence type="ECO:0000313" key="6">
    <source>
        <dbReference type="Proteomes" id="UP000030130"/>
    </source>
</evidence>
<feature type="domain" description="Secretion system C-terminal sorting" evidence="4">
    <location>
        <begin position="360"/>
        <end position="426"/>
    </location>
</feature>
<sequence>MKFSSKKIFAIFALLMMGHTVQAQFVPAPTTGVRMSVTTNKAVGEKIRLLVHSVEKKGIWIDLNGDATYQSGEEITLFDEEYHEYTLGAQTITVYGNTTRLGCKETGATAVDVTKNPNLTYLSCTNNKLKSLDLTQNKKLLRVWCDSNEIESLDLSGNPALIILGCDRNKLTELKTDKNPKLANLWCSDNELKELNLTANPRLNDLWCFGNRITKLDLSANPLLITLWCSDNELSTLDLSKNPDVAYVWCSSNKLTSLNLSGLRGLSVLDCHSNLIAGEEMTKVVDALPTLSPGVGAQSKFVVVDLKDTDEKNICTVKDVEKAKSKNWRVFDFNGDADNMLPYEGSPTSNLAVDAPSIRIYPNPVRGYALVEIPEFLLGQEAALYDINGVKVYSFAVETLRQNIDLTHLPDGTYFFRLDNYTTKLIKQ</sequence>
<dbReference type="SUPFAM" id="SSF52058">
    <property type="entry name" value="L domain-like"/>
    <property type="match status" value="1"/>
</dbReference>
<name>A0A0A2F639_9PORP</name>
<keyword evidence="1" id="KW-0433">Leucine-rich repeat</keyword>
<feature type="signal peptide" evidence="3">
    <location>
        <begin position="1"/>
        <end position="23"/>
    </location>
</feature>
<dbReference type="InterPro" id="IPR052574">
    <property type="entry name" value="CDIRP"/>
</dbReference>
<dbReference type="PANTHER" id="PTHR47566:SF1">
    <property type="entry name" value="PROTEIN NUD1"/>
    <property type="match status" value="1"/>
</dbReference>
<gene>
    <name evidence="5" type="ORF">HR08_05815</name>
</gene>
<reference evidence="5 6" key="1">
    <citation type="submission" date="2014-08" db="EMBL/GenBank/DDBJ databases">
        <title>Porphyromonas gulae strain:COT-052_OH1451 Genome sequencing.</title>
        <authorList>
            <person name="Wallis C."/>
            <person name="Deusch O."/>
            <person name="O'Flynn C."/>
            <person name="Davis I."/>
            <person name="Jospin G."/>
            <person name="Darling A.E."/>
            <person name="Coil D.A."/>
            <person name="Alexiev A."/>
            <person name="Horsfall A."/>
            <person name="Kirkwood N."/>
            <person name="Harris S."/>
            <person name="Eisen J.A."/>
        </authorList>
    </citation>
    <scope>NUCLEOTIDE SEQUENCE [LARGE SCALE GENOMIC DNA]</scope>
    <source>
        <strain evidence="6">COT-052 OH1451</strain>
    </source>
</reference>
<organism evidence="5 6">
    <name type="scientific">Porphyromonas gulae</name>
    <dbReference type="NCBI Taxonomy" id="111105"/>
    <lineage>
        <taxon>Bacteria</taxon>
        <taxon>Pseudomonadati</taxon>
        <taxon>Bacteroidota</taxon>
        <taxon>Bacteroidia</taxon>
        <taxon>Bacteroidales</taxon>
        <taxon>Porphyromonadaceae</taxon>
        <taxon>Porphyromonas</taxon>
    </lineage>
</organism>
<comment type="caution">
    <text evidence="5">The sequence shown here is derived from an EMBL/GenBank/DDBJ whole genome shotgun (WGS) entry which is preliminary data.</text>
</comment>
<protein>
    <submittedName>
        <fullName evidence="5">Internalin-J family protein</fullName>
    </submittedName>
</protein>
<proteinExistence type="predicted"/>
<evidence type="ECO:0000259" key="4">
    <source>
        <dbReference type="Pfam" id="PF18962"/>
    </source>
</evidence>
<dbReference type="STRING" id="111105.HR09_08515"/>
<keyword evidence="2" id="KW-0677">Repeat</keyword>
<evidence type="ECO:0000313" key="5">
    <source>
        <dbReference type="EMBL" id="KGN85530.1"/>
    </source>
</evidence>
<feature type="chain" id="PRO_5001998656" evidence="3">
    <location>
        <begin position="24"/>
        <end position="428"/>
    </location>
</feature>
<evidence type="ECO:0000256" key="3">
    <source>
        <dbReference type="SAM" id="SignalP"/>
    </source>
</evidence>
<dbReference type="PANTHER" id="PTHR47566">
    <property type="match status" value="1"/>
</dbReference>
<dbReference type="Gene3D" id="3.80.10.10">
    <property type="entry name" value="Ribonuclease Inhibitor"/>
    <property type="match status" value="1"/>
</dbReference>
<dbReference type="OrthoDB" id="1013167at2"/>
<dbReference type="eggNOG" id="COG4886">
    <property type="taxonomic scope" value="Bacteria"/>
</dbReference>
<dbReference type="Pfam" id="PF18962">
    <property type="entry name" value="Por_Secre_tail"/>
    <property type="match status" value="1"/>
</dbReference>
<accession>A0A0A2F639</accession>
<dbReference type="InterPro" id="IPR032675">
    <property type="entry name" value="LRR_dom_sf"/>
</dbReference>
<dbReference type="NCBIfam" id="TIGR04183">
    <property type="entry name" value="Por_Secre_tail"/>
    <property type="match status" value="1"/>
</dbReference>
<dbReference type="InterPro" id="IPR026444">
    <property type="entry name" value="Secre_tail"/>
</dbReference>
<dbReference type="Proteomes" id="UP000030130">
    <property type="component" value="Unassembled WGS sequence"/>
</dbReference>
<dbReference type="AlphaFoldDB" id="A0A0A2F639"/>